<dbReference type="Pfam" id="PF10259">
    <property type="entry name" value="Rogdi_lz"/>
    <property type="match status" value="1"/>
</dbReference>
<reference evidence="1" key="1">
    <citation type="submission" date="2023-04" db="EMBL/GenBank/DDBJ databases">
        <title>Candida boidinii NBRC 10035.</title>
        <authorList>
            <person name="Ichikawa N."/>
            <person name="Sato H."/>
            <person name="Tonouchi N."/>
        </authorList>
    </citation>
    <scope>NUCLEOTIDE SEQUENCE</scope>
    <source>
        <strain evidence="1">NBRC 10035</strain>
    </source>
</reference>
<comment type="caution">
    <text evidence="1">The sequence shown here is derived from an EMBL/GenBank/DDBJ whole genome shotgun (WGS) entry which is preliminary data.</text>
</comment>
<evidence type="ECO:0000313" key="2">
    <source>
        <dbReference type="Proteomes" id="UP001165120"/>
    </source>
</evidence>
<dbReference type="EMBL" id="BSXN01002798">
    <property type="protein sequence ID" value="GME77661.1"/>
    <property type="molecule type" value="Genomic_DNA"/>
</dbReference>
<name>A0A9W6T6A0_CANBO</name>
<dbReference type="AlphaFoldDB" id="A0A9W6T6A0"/>
<keyword evidence="2" id="KW-1185">Reference proteome</keyword>
<evidence type="ECO:0000313" key="1">
    <source>
        <dbReference type="EMBL" id="GME77661.1"/>
    </source>
</evidence>
<proteinExistence type="predicted"/>
<gene>
    <name evidence="1" type="ORF">Cboi02_000560200</name>
</gene>
<sequence length="84" mass="9218">MFSSIFSSNNNPSASTLLKTASKYLEESITYVNNNNDPVVVLVNQTCDVVSSDPVLLTISIKLDSLKKTCEKIQENFESVLNSS</sequence>
<dbReference type="Proteomes" id="UP001165120">
    <property type="component" value="Unassembled WGS sequence"/>
</dbReference>
<protein>
    <submittedName>
        <fullName evidence="1">Unnamed protein product</fullName>
    </submittedName>
</protein>
<dbReference type="InterPro" id="IPR028241">
    <property type="entry name" value="RAVE2/Rogdi"/>
</dbReference>
<accession>A0A9W6T6A0</accession>
<organism evidence="1 2">
    <name type="scientific">Candida boidinii</name>
    <name type="common">Yeast</name>
    <dbReference type="NCBI Taxonomy" id="5477"/>
    <lineage>
        <taxon>Eukaryota</taxon>
        <taxon>Fungi</taxon>
        <taxon>Dikarya</taxon>
        <taxon>Ascomycota</taxon>
        <taxon>Saccharomycotina</taxon>
        <taxon>Pichiomycetes</taxon>
        <taxon>Pichiales</taxon>
        <taxon>Pichiaceae</taxon>
        <taxon>Ogataea</taxon>
        <taxon>Ogataea/Candida clade</taxon>
    </lineage>
</organism>